<reference evidence="2 3" key="1">
    <citation type="submission" date="2014-02" db="EMBL/GenBank/DDBJ databases">
        <title>Transposable element dynamics among asymbiotic and ectomycorrhizal Amanita fungi.</title>
        <authorList>
            <consortium name="DOE Joint Genome Institute"/>
            <person name="Hess J."/>
            <person name="Skrede I."/>
            <person name="Wolfe B."/>
            <person name="LaButti K."/>
            <person name="Ohm R.A."/>
            <person name="Grigoriev I.V."/>
            <person name="Pringle A."/>
        </authorList>
    </citation>
    <scope>NUCLEOTIDE SEQUENCE [LARGE SCALE GENOMIC DNA]</scope>
    <source>
        <strain evidence="2 3">SKay4041</strain>
    </source>
</reference>
<protein>
    <submittedName>
        <fullName evidence="2">Uncharacterized protein</fullName>
    </submittedName>
</protein>
<dbReference type="STRING" id="703135.A0A2A9N992"/>
<evidence type="ECO:0000256" key="1">
    <source>
        <dbReference type="SAM" id="MobiDB-lite"/>
    </source>
</evidence>
<feature type="non-terminal residue" evidence="2">
    <location>
        <position position="1"/>
    </location>
</feature>
<keyword evidence="3" id="KW-1185">Reference proteome</keyword>
<dbReference type="Proteomes" id="UP000242287">
    <property type="component" value="Unassembled WGS sequence"/>
</dbReference>
<feature type="region of interest" description="Disordered" evidence="1">
    <location>
        <begin position="116"/>
        <end position="138"/>
    </location>
</feature>
<evidence type="ECO:0000313" key="2">
    <source>
        <dbReference type="EMBL" id="PFH44731.1"/>
    </source>
</evidence>
<evidence type="ECO:0000313" key="3">
    <source>
        <dbReference type="Proteomes" id="UP000242287"/>
    </source>
</evidence>
<name>A0A2A9N992_9AGAR</name>
<gene>
    <name evidence="2" type="ORF">AMATHDRAFT_167466</name>
</gene>
<dbReference type="OrthoDB" id="8023605at2759"/>
<proteinExistence type="predicted"/>
<accession>A0A2A9N992</accession>
<dbReference type="AlphaFoldDB" id="A0A2A9N992"/>
<sequence>VDKAKLAAARRYEADYKAVIKDFKFKPGDLVLVRNSSLENSLNRKMKPRYLGPMVIVAVTKRGNYVVCEMDGSVWQQQVAAFRVMPYFARRKVSLPENIRGLIDLSAEGLSKILGSPAPPEEQEDLSFAGVKLTQEDN</sequence>
<dbReference type="EMBL" id="KZ302966">
    <property type="protein sequence ID" value="PFH44731.1"/>
    <property type="molecule type" value="Genomic_DNA"/>
</dbReference>
<organism evidence="2 3">
    <name type="scientific">Amanita thiersii Skay4041</name>
    <dbReference type="NCBI Taxonomy" id="703135"/>
    <lineage>
        <taxon>Eukaryota</taxon>
        <taxon>Fungi</taxon>
        <taxon>Dikarya</taxon>
        <taxon>Basidiomycota</taxon>
        <taxon>Agaricomycotina</taxon>
        <taxon>Agaricomycetes</taxon>
        <taxon>Agaricomycetidae</taxon>
        <taxon>Agaricales</taxon>
        <taxon>Pluteineae</taxon>
        <taxon>Amanitaceae</taxon>
        <taxon>Amanita</taxon>
    </lineage>
</organism>